<proteinExistence type="predicted"/>
<evidence type="ECO:0000313" key="1">
    <source>
        <dbReference type="EMBL" id="OGZ95865.1"/>
    </source>
</evidence>
<dbReference type="Proteomes" id="UP000177152">
    <property type="component" value="Unassembled WGS sequence"/>
</dbReference>
<sequence length="191" mass="22558">MKKNLLRKEDVEFIRTHFIKSLGRRGEYSWKHARATALYLQKKARACGEVKEKELSTMFLGALGHDLLEDTHASKQELEKRWGKKTLRYIKEMTNKNGDSNTQGYIRHLKRADEEGLLIKFADIYSNSENSLKHFKTFKTSWIKGFWVPLLLRYKKELFCRKFKKYPTTAKSMIRNIDKNIKRLVVRASAL</sequence>
<dbReference type="AlphaFoldDB" id="A0A1G2K910"/>
<accession>A0A1G2K910</accession>
<gene>
    <name evidence="1" type="ORF">A2633_02405</name>
</gene>
<dbReference type="Gene3D" id="1.10.3210.10">
    <property type="entry name" value="Hypothetical protein af1432"/>
    <property type="match status" value="1"/>
</dbReference>
<reference evidence="1 2" key="1">
    <citation type="journal article" date="2016" name="Nat. Commun.">
        <title>Thousands of microbial genomes shed light on interconnected biogeochemical processes in an aquifer system.</title>
        <authorList>
            <person name="Anantharaman K."/>
            <person name="Brown C.T."/>
            <person name="Hug L.A."/>
            <person name="Sharon I."/>
            <person name="Castelle C.J."/>
            <person name="Probst A.J."/>
            <person name="Thomas B.C."/>
            <person name="Singh A."/>
            <person name="Wilkins M.J."/>
            <person name="Karaoz U."/>
            <person name="Brodie E.L."/>
            <person name="Williams K.H."/>
            <person name="Hubbard S.S."/>
            <person name="Banfield J.F."/>
        </authorList>
    </citation>
    <scope>NUCLEOTIDE SEQUENCE [LARGE SCALE GENOMIC DNA]</scope>
</reference>
<evidence type="ECO:0000313" key="2">
    <source>
        <dbReference type="Proteomes" id="UP000177152"/>
    </source>
</evidence>
<comment type="caution">
    <text evidence="1">The sequence shown here is derived from an EMBL/GenBank/DDBJ whole genome shotgun (WGS) entry which is preliminary data.</text>
</comment>
<name>A0A1G2K910_9BACT</name>
<evidence type="ECO:0008006" key="3">
    <source>
        <dbReference type="Google" id="ProtNLM"/>
    </source>
</evidence>
<organism evidence="1 2">
    <name type="scientific">Candidatus Sungbacteria bacterium RIFCSPHIGHO2_01_FULL_47_32</name>
    <dbReference type="NCBI Taxonomy" id="1802264"/>
    <lineage>
        <taxon>Bacteria</taxon>
        <taxon>Candidatus Sungiibacteriota</taxon>
    </lineage>
</organism>
<dbReference type="SUPFAM" id="SSF109604">
    <property type="entry name" value="HD-domain/PDEase-like"/>
    <property type="match status" value="1"/>
</dbReference>
<protein>
    <recommendedName>
        <fullName evidence="3">HD/PDEase domain-containing protein</fullName>
    </recommendedName>
</protein>
<dbReference type="EMBL" id="MHQC01000003">
    <property type="protein sequence ID" value="OGZ95865.1"/>
    <property type="molecule type" value="Genomic_DNA"/>
</dbReference>